<evidence type="ECO:0000313" key="2">
    <source>
        <dbReference type="Proteomes" id="UP000237105"/>
    </source>
</evidence>
<proteinExistence type="predicted"/>
<name>A0A2P5E060_PARAD</name>
<keyword evidence="2" id="KW-1185">Reference proteome</keyword>
<dbReference type="AlphaFoldDB" id="A0A2P5E060"/>
<dbReference type="EMBL" id="JXTB01000006">
    <property type="protein sequence ID" value="PON78923.1"/>
    <property type="molecule type" value="Genomic_DNA"/>
</dbReference>
<gene>
    <name evidence="1" type="ORF">PanWU01x14_014240</name>
</gene>
<organism evidence="1 2">
    <name type="scientific">Parasponia andersonii</name>
    <name type="common">Sponia andersonii</name>
    <dbReference type="NCBI Taxonomy" id="3476"/>
    <lineage>
        <taxon>Eukaryota</taxon>
        <taxon>Viridiplantae</taxon>
        <taxon>Streptophyta</taxon>
        <taxon>Embryophyta</taxon>
        <taxon>Tracheophyta</taxon>
        <taxon>Spermatophyta</taxon>
        <taxon>Magnoliopsida</taxon>
        <taxon>eudicotyledons</taxon>
        <taxon>Gunneridae</taxon>
        <taxon>Pentapetalae</taxon>
        <taxon>rosids</taxon>
        <taxon>fabids</taxon>
        <taxon>Rosales</taxon>
        <taxon>Cannabaceae</taxon>
        <taxon>Parasponia</taxon>
    </lineage>
</organism>
<evidence type="ECO:0000313" key="1">
    <source>
        <dbReference type="EMBL" id="PON78923.1"/>
    </source>
</evidence>
<comment type="caution">
    <text evidence="1">The sequence shown here is derived from an EMBL/GenBank/DDBJ whole genome shotgun (WGS) entry which is preliminary data.</text>
</comment>
<accession>A0A2P5E060</accession>
<dbReference type="Proteomes" id="UP000237105">
    <property type="component" value="Unassembled WGS sequence"/>
</dbReference>
<protein>
    <submittedName>
        <fullName evidence="1">Uncharacterized protein</fullName>
    </submittedName>
</protein>
<sequence>MRRTLTLRWGNCQKDCNKGMAIVVEAILPAMPETSCADKSTIPIRCSNVDPKPRWERVKPTSVPSLG</sequence>
<reference evidence="2" key="1">
    <citation type="submission" date="2016-06" db="EMBL/GenBank/DDBJ databases">
        <title>Parallel loss of symbiosis genes in relatives of nitrogen-fixing non-legume Parasponia.</title>
        <authorList>
            <person name="Van Velzen R."/>
            <person name="Holmer R."/>
            <person name="Bu F."/>
            <person name="Rutten L."/>
            <person name="Van Zeijl A."/>
            <person name="Liu W."/>
            <person name="Santuari L."/>
            <person name="Cao Q."/>
            <person name="Sharma T."/>
            <person name="Shen D."/>
            <person name="Roswanjaya Y."/>
            <person name="Wardhani T."/>
            <person name="Kalhor M.S."/>
            <person name="Jansen J."/>
            <person name="Van den Hoogen J."/>
            <person name="Gungor B."/>
            <person name="Hartog M."/>
            <person name="Hontelez J."/>
            <person name="Verver J."/>
            <person name="Yang W.-C."/>
            <person name="Schijlen E."/>
            <person name="Repin R."/>
            <person name="Schilthuizen M."/>
            <person name="Schranz E."/>
            <person name="Heidstra R."/>
            <person name="Miyata K."/>
            <person name="Fedorova E."/>
            <person name="Kohlen W."/>
            <person name="Bisseling T."/>
            <person name="Smit S."/>
            <person name="Geurts R."/>
        </authorList>
    </citation>
    <scope>NUCLEOTIDE SEQUENCE [LARGE SCALE GENOMIC DNA]</scope>
    <source>
        <strain evidence="2">cv. WU1-14</strain>
    </source>
</reference>